<dbReference type="PANTHER" id="PTHR48083">
    <property type="entry name" value="MEDIUM-CHAIN SPECIFIC ACYL-COA DEHYDROGENASE, MITOCHONDRIAL-RELATED"/>
    <property type="match status" value="1"/>
</dbReference>
<dbReference type="Gene3D" id="2.40.110.10">
    <property type="entry name" value="Butyryl-CoA Dehydrogenase, subunit A, domain 2"/>
    <property type="match status" value="1"/>
</dbReference>
<keyword evidence="1" id="KW-0560">Oxidoreductase</keyword>
<evidence type="ECO:0000256" key="1">
    <source>
        <dbReference type="ARBA" id="ARBA00023002"/>
    </source>
</evidence>
<dbReference type="Pfam" id="PF02771">
    <property type="entry name" value="Acyl-CoA_dh_N"/>
    <property type="match status" value="1"/>
</dbReference>
<dbReference type="GO" id="GO:0050660">
    <property type="term" value="F:flavin adenine dinucleotide binding"/>
    <property type="evidence" value="ECO:0007669"/>
    <property type="project" value="InterPro"/>
</dbReference>
<evidence type="ECO:0000259" key="4">
    <source>
        <dbReference type="Pfam" id="PF08028"/>
    </source>
</evidence>
<dbReference type="InterPro" id="IPR050741">
    <property type="entry name" value="Acyl-CoA_dehydrogenase"/>
</dbReference>
<keyword evidence="5" id="KW-0378">Hydrolase</keyword>
<dbReference type="GO" id="GO:0005737">
    <property type="term" value="C:cytoplasm"/>
    <property type="evidence" value="ECO:0007669"/>
    <property type="project" value="TreeGrafter"/>
</dbReference>
<dbReference type="EMBL" id="BLIO01000001">
    <property type="protein sequence ID" value="GFE17305.1"/>
    <property type="molecule type" value="Genomic_DNA"/>
</dbReference>
<comment type="similarity">
    <text evidence="2">Belongs to the HpaH/HsaA monooxygenase family.</text>
</comment>
<gene>
    <name evidence="5" type="ORF">Sgleb_53520</name>
</gene>
<dbReference type="InterPro" id="IPR009100">
    <property type="entry name" value="AcylCoA_DH/oxidase_NM_dom_sf"/>
</dbReference>
<dbReference type="InterPro" id="IPR013107">
    <property type="entry name" value="Acyl-CoA_DH_C"/>
</dbReference>
<comment type="caution">
    <text evidence="5">The sequence shown here is derived from an EMBL/GenBank/DDBJ whole genome shotgun (WGS) entry which is preliminary data.</text>
</comment>
<dbReference type="GO" id="GO:0016787">
    <property type="term" value="F:hydrolase activity"/>
    <property type="evidence" value="ECO:0007669"/>
    <property type="project" value="UniProtKB-KW"/>
</dbReference>
<dbReference type="SUPFAM" id="SSF56645">
    <property type="entry name" value="Acyl-CoA dehydrogenase NM domain-like"/>
    <property type="match status" value="1"/>
</dbReference>
<organism evidence="5 6">
    <name type="scientific">Streptomyces glebosus</name>
    <dbReference type="NCBI Taxonomy" id="249580"/>
    <lineage>
        <taxon>Bacteria</taxon>
        <taxon>Bacillati</taxon>
        <taxon>Actinomycetota</taxon>
        <taxon>Actinomycetes</taxon>
        <taxon>Kitasatosporales</taxon>
        <taxon>Streptomycetaceae</taxon>
        <taxon>Streptomyces</taxon>
    </lineage>
</organism>
<dbReference type="RefSeq" id="WP_190145421.1">
    <property type="nucleotide sequence ID" value="NZ_BLIO01000001.1"/>
</dbReference>
<name>A0A640T6N0_9ACTN</name>
<dbReference type="GO" id="GO:0016712">
    <property type="term" value="F:oxidoreductase activity, acting on paired donors, with incorporation or reduction of molecular oxygen, reduced flavin or flavoprotein as one donor, and incorporation of one atom of oxygen"/>
    <property type="evidence" value="ECO:0007669"/>
    <property type="project" value="TreeGrafter"/>
</dbReference>
<accession>A0A640T6N0</accession>
<reference evidence="5 6" key="1">
    <citation type="submission" date="2019-12" db="EMBL/GenBank/DDBJ databases">
        <title>Whole genome shotgun sequence of Streptomyces hygroscopicus subsp. glebosus NBRC 13786.</title>
        <authorList>
            <person name="Ichikawa N."/>
            <person name="Kimura A."/>
            <person name="Kitahashi Y."/>
            <person name="Komaki H."/>
            <person name="Tamura T."/>
        </authorList>
    </citation>
    <scope>NUCLEOTIDE SEQUENCE [LARGE SCALE GENOMIC DNA]</scope>
    <source>
        <strain evidence="5 6">NBRC 13786</strain>
    </source>
</reference>
<feature type="domain" description="Acyl-CoA dehydrogenase C-terminal" evidence="4">
    <location>
        <begin position="234"/>
        <end position="367"/>
    </location>
</feature>
<evidence type="ECO:0000313" key="6">
    <source>
        <dbReference type="Proteomes" id="UP000430079"/>
    </source>
</evidence>
<dbReference type="Gene3D" id="1.10.540.10">
    <property type="entry name" value="Acyl-CoA dehydrogenase/oxidase, N-terminal domain"/>
    <property type="match status" value="1"/>
</dbReference>
<dbReference type="GO" id="GO:0003995">
    <property type="term" value="F:acyl-CoA dehydrogenase activity"/>
    <property type="evidence" value="ECO:0007669"/>
    <property type="project" value="TreeGrafter"/>
</dbReference>
<dbReference type="InterPro" id="IPR037069">
    <property type="entry name" value="AcylCoA_DH/ox_N_sf"/>
</dbReference>
<sequence>MHPVRESLPAAAEAVAELASGLAAQMEHERRLSPDVVKALTGAGFLRHFVPTAFGGNAGTFRDLMRAVSTLGETCAATAWCASLFASSPRFVSFFPPEGRQEIWAGGPDAAVVCSVIPFGEAVSEPGGLRVSGRWPYMSGIEYADWVIVCAKELLARGGPRLTLVAVPRAQCRTEDTWRSVGMQATGSNTVVVEDTFVPAHRVGDRAALFAGRPADPDGPRTAGLAPLPAVNGLTFVVPALGAARGALALLTDHLGRKLHHVPVLPGVPGALDNQTTYETVLARSAAEIDAAQLLLERIADLADSGEPITPEQVARNARDSAFAVDTLAGTVNRIFRTAGTSGQAADGPLQRIWRDVNAIATHQALQIEPTARAYARSLFTPRSTP</sequence>
<proteinExistence type="inferred from homology"/>
<dbReference type="SUPFAM" id="SSF47203">
    <property type="entry name" value="Acyl-CoA dehydrogenase C-terminal domain-like"/>
    <property type="match status" value="1"/>
</dbReference>
<dbReference type="Gene3D" id="1.20.140.10">
    <property type="entry name" value="Butyryl-CoA Dehydrogenase, subunit A, domain 3"/>
    <property type="match status" value="1"/>
</dbReference>
<keyword evidence="6" id="KW-1185">Reference proteome</keyword>
<evidence type="ECO:0000259" key="3">
    <source>
        <dbReference type="Pfam" id="PF02771"/>
    </source>
</evidence>
<dbReference type="InterPro" id="IPR046373">
    <property type="entry name" value="Acyl-CoA_Oxase/DH_mid-dom_sf"/>
</dbReference>
<dbReference type="PANTHER" id="PTHR48083:SF19">
    <property type="entry name" value="FLAVIN-DEPENDENT MONOOXYGENASE, OXYGENASE SUBUNIT HSAA"/>
    <property type="match status" value="1"/>
</dbReference>
<dbReference type="AlphaFoldDB" id="A0A640T6N0"/>
<feature type="domain" description="Acyl-CoA dehydrogenase/oxidase N-terminal" evidence="3">
    <location>
        <begin position="13"/>
        <end position="82"/>
    </location>
</feature>
<evidence type="ECO:0000313" key="5">
    <source>
        <dbReference type="EMBL" id="GFE17305.1"/>
    </source>
</evidence>
<dbReference type="GO" id="GO:0033539">
    <property type="term" value="P:fatty acid beta-oxidation using acyl-CoA dehydrogenase"/>
    <property type="evidence" value="ECO:0007669"/>
    <property type="project" value="TreeGrafter"/>
</dbReference>
<dbReference type="PIRSF" id="PIRSF016578">
    <property type="entry name" value="HsaA"/>
    <property type="match status" value="1"/>
</dbReference>
<dbReference type="InterPro" id="IPR036250">
    <property type="entry name" value="AcylCo_DH-like_C"/>
</dbReference>
<dbReference type="InterPro" id="IPR013786">
    <property type="entry name" value="AcylCoA_DH/ox_N"/>
</dbReference>
<evidence type="ECO:0000256" key="2">
    <source>
        <dbReference type="ARBA" id="ARBA00049661"/>
    </source>
</evidence>
<dbReference type="Pfam" id="PF08028">
    <property type="entry name" value="Acyl-CoA_dh_2"/>
    <property type="match status" value="1"/>
</dbReference>
<protein>
    <submittedName>
        <fullName evidence="5">Hydrolase</fullName>
    </submittedName>
</protein>
<dbReference type="Proteomes" id="UP000430079">
    <property type="component" value="Unassembled WGS sequence"/>
</dbReference>